<keyword evidence="2" id="KW-1185">Reference proteome</keyword>
<gene>
    <name evidence="1" type="ORF">FHR24_003024</name>
</gene>
<dbReference type="EMBL" id="JAASQL010000008">
    <property type="protein sequence ID" value="NIJ46535.1"/>
    <property type="molecule type" value="Genomic_DNA"/>
</dbReference>
<reference evidence="1 2" key="1">
    <citation type="submission" date="2020-03" db="EMBL/GenBank/DDBJ databases">
        <title>Genomic Encyclopedia of Type Strains, Phase IV (KMG-IV): sequencing the most valuable type-strain genomes for metagenomic binning, comparative biology and taxonomic classification.</title>
        <authorList>
            <person name="Goeker M."/>
        </authorList>
    </citation>
    <scope>NUCLEOTIDE SEQUENCE [LARGE SCALE GENOMIC DNA]</scope>
    <source>
        <strain evidence="1 2">DSM 101599</strain>
    </source>
</reference>
<sequence>MLKKKWKRESRRFMGDHIFIESDLTGHAHFEDAVGYGGWSLDEHNPGRIENLVHPPSFFMKSFPRYMKFPFRVCILLMYQI</sequence>
<organism evidence="1 2">
    <name type="scientific">Wenyingzhuangia heitensis</name>
    <dbReference type="NCBI Taxonomy" id="1487859"/>
    <lineage>
        <taxon>Bacteria</taxon>
        <taxon>Pseudomonadati</taxon>
        <taxon>Bacteroidota</taxon>
        <taxon>Flavobacteriia</taxon>
        <taxon>Flavobacteriales</taxon>
        <taxon>Flavobacteriaceae</taxon>
        <taxon>Wenyingzhuangia</taxon>
    </lineage>
</organism>
<proteinExistence type="predicted"/>
<evidence type="ECO:0000313" key="1">
    <source>
        <dbReference type="EMBL" id="NIJ46535.1"/>
    </source>
</evidence>
<accession>A0ABX0UF88</accession>
<protein>
    <submittedName>
        <fullName evidence="1">Uncharacterized protein</fullName>
    </submittedName>
</protein>
<evidence type="ECO:0000313" key="2">
    <source>
        <dbReference type="Proteomes" id="UP000745859"/>
    </source>
</evidence>
<dbReference type="Pfam" id="PF12831">
    <property type="entry name" value="FAD_oxidored"/>
    <property type="match status" value="1"/>
</dbReference>
<dbReference type="RefSeq" id="WP_167190835.1">
    <property type="nucleotide sequence ID" value="NZ_JAASQL010000008.1"/>
</dbReference>
<dbReference type="Proteomes" id="UP000745859">
    <property type="component" value="Unassembled WGS sequence"/>
</dbReference>
<comment type="caution">
    <text evidence="1">The sequence shown here is derived from an EMBL/GenBank/DDBJ whole genome shotgun (WGS) entry which is preliminary data.</text>
</comment>
<name>A0ABX0UF88_9FLAO</name>